<dbReference type="PANTHER" id="PTHR34631">
    <property type="match status" value="1"/>
</dbReference>
<dbReference type="InterPro" id="IPR053520">
    <property type="entry name" value="Transposase_Tn903"/>
</dbReference>
<gene>
    <name evidence="2" type="ORF">C8J23_1582</name>
</gene>
<dbReference type="InterPro" id="IPR025668">
    <property type="entry name" value="Tnp_DDE_dom"/>
</dbReference>
<reference evidence="2 3" key="1">
    <citation type="submission" date="2018-06" db="EMBL/GenBank/DDBJ databases">
        <title>Genomic Encyclopedia of Type Strains, Phase III (KMG-III): the genomes of soil and plant-associated and newly described type strains.</title>
        <authorList>
            <person name="Whitman W."/>
        </authorList>
    </citation>
    <scope>NUCLEOTIDE SEQUENCE [LARGE SCALE GENOMIC DNA]</scope>
    <source>
        <strain evidence="2 3">JC5</strain>
    </source>
</reference>
<protein>
    <submittedName>
        <fullName evidence="2">DDE family transposase</fullName>
    </submittedName>
</protein>
<evidence type="ECO:0000313" key="3">
    <source>
        <dbReference type="Proteomes" id="UP000247584"/>
    </source>
</evidence>
<evidence type="ECO:0000313" key="2">
    <source>
        <dbReference type="EMBL" id="PYE53693.1"/>
    </source>
</evidence>
<keyword evidence="3" id="KW-1185">Reference proteome</keyword>
<dbReference type="PANTHER" id="PTHR34631:SF3">
    <property type="entry name" value="ISSOD12 TRANSPOSASE TNPA_ISSOD12"/>
    <property type="match status" value="1"/>
</dbReference>
<dbReference type="NCBIfam" id="NF033579">
    <property type="entry name" value="transpos_IS5_2"/>
    <property type="match status" value="1"/>
</dbReference>
<dbReference type="RefSeq" id="WP_101057612.1">
    <property type="nucleotide sequence ID" value="NZ_BMXX01000063.1"/>
</dbReference>
<organism evidence="2 3">
    <name type="scientific">Shewanella chilikensis</name>
    <dbReference type="NCBI Taxonomy" id="558541"/>
    <lineage>
        <taxon>Bacteria</taxon>
        <taxon>Pseudomonadati</taxon>
        <taxon>Pseudomonadota</taxon>
        <taxon>Gammaproteobacteria</taxon>
        <taxon>Alteromonadales</taxon>
        <taxon>Shewanellaceae</taxon>
        <taxon>Shewanella</taxon>
    </lineage>
</organism>
<dbReference type="EMBL" id="QJSY01000058">
    <property type="protein sequence ID" value="PYE53693.1"/>
    <property type="molecule type" value="Genomic_DNA"/>
</dbReference>
<evidence type="ECO:0000259" key="1">
    <source>
        <dbReference type="Pfam" id="PF13737"/>
    </source>
</evidence>
<name>A0ABX5PHK3_9GAMM</name>
<accession>A0ABX5PHK3</accession>
<dbReference type="Proteomes" id="UP000247584">
    <property type="component" value="Unassembled WGS sequence"/>
</dbReference>
<dbReference type="Pfam" id="PF13737">
    <property type="entry name" value="DDE_Tnp_1_5"/>
    <property type="match status" value="1"/>
</dbReference>
<feature type="domain" description="Transposase DDE" evidence="1">
    <location>
        <begin position="19"/>
        <end position="130"/>
    </location>
</feature>
<dbReference type="InterPro" id="IPR053172">
    <property type="entry name" value="Tn903_transposase"/>
</dbReference>
<sequence length="307" mass="34876">MPKPRYKTTNWKQYNQALINRGSLTFWIDEEAIQQWLNLTKSGKRDRPRLFSELAITTALMVKRVFSMPLRALQGFINSVFLLARVPLACPYYTCISKRAKSVEVLFKCPTRGPIQHLAIDATGLKVYGEGEWKVKKHGTDGKRRVWRKLHLAVDTSTHEIIAAELSLSNVTDAEAFPALLKQTRRKIIEISGDGAYDTRACYEAIRIKRATPLIPPREGAALWEIGHPRNIAVACQKLYGSNTHWKKRFGYHLRSLSETGMFRFKQLLGGTLTLRNYNAQVGETYAMIKALNKITGIGMPQTRLVD</sequence>
<comment type="caution">
    <text evidence="2">The sequence shown here is derived from an EMBL/GenBank/DDBJ whole genome shotgun (WGS) entry which is preliminary data.</text>
</comment>
<proteinExistence type="predicted"/>